<dbReference type="Gene3D" id="1.20.5.170">
    <property type="match status" value="1"/>
</dbReference>
<evidence type="ECO:0000313" key="5">
    <source>
        <dbReference type="EMBL" id="KAJ5719435.1"/>
    </source>
</evidence>
<evidence type="ECO:0000313" key="6">
    <source>
        <dbReference type="Proteomes" id="UP001215712"/>
    </source>
</evidence>
<evidence type="ECO:0000256" key="2">
    <source>
        <dbReference type="SAM" id="Coils"/>
    </source>
</evidence>
<evidence type="ECO:0000256" key="1">
    <source>
        <dbReference type="ARBA" id="ARBA00005331"/>
    </source>
</evidence>
<evidence type="ECO:0000259" key="4">
    <source>
        <dbReference type="Pfam" id="PF08614"/>
    </source>
</evidence>
<keyword evidence="6" id="KW-1185">Reference proteome</keyword>
<accession>A0AAD6HIL8</accession>
<comment type="caution">
    <text evidence="5">The sequence shown here is derived from an EMBL/GenBank/DDBJ whole genome shotgun (WGS) entry which is preliminary data.</text>
</comment>
<protein>
    <submittedName>
        <fullName evidence="5">Autophagy-related protein 16</fullName>
    </submittedName>
</protein>
<reference evidence="5" key="2">
    <citation type="submission" date="2023-01" db="EMBL/GenBank/DDBJ databases">
        <authorList>
            <person name="Petersen C."/>
        </authorList>
    </citation>
    <scope>NUCLEOTIDE SEQUENCE</scope>
    <source>
        <strain evidence="5">IBT 17514</strain>
    </source>
</reference>
<name>A0AAD6HIL8_9EURO</name>
<sequence>MAHWREEYFAALAVRDQREKANLALYDSYTRLADRTATLAASIDADSTSPNDQRSSAHSEAPRAVSSIPTFKKQAREAGPSPTALLNATRADLAEAQRSRSELQEKLNQITTEVEKLRKRNTKDSRRINALEGERLQLYSHLKDRDEELRGKAKLLEDFQDEMATLNLQLNMADQKSNQLQRENQELVDRWMKRMEQEADAMNNASKFS</sequence>
<gene>
    <name evidence="5" type="ORF">N7493_007890</name>
</gene>
<organism evidence="5 6">
    <name type="scientific">Penicillium malachiteum</name>
    <dbReference type="NCBI Taxonomy" id="1324776"/>
    <lineage>
        <taxon>Eukaryota</taxon>
        <taxon>Fungi</taxon>
        <taxon>Dikarya</taxon>
        <taxon>Ascomycota</taxon>
        <taxon>Pezizomycotina</taxon>
        <taxon>Eurotiomycetes</taxon>
        <taxon>Eurotiomycetidae</taxon>
        <taxon>Eurotiales</taxon>
        <taxon>Aspergillaceae</taxon>
        <taxon>Penicillium</taxon>
    </lineage>
</organism>
<comment type="similarity">
    <text evidence="1">Belongs to the ATG16 family.</text>
</comment>
<reference evidence="5" key="1">
    <citation type="journal article" date="2023" name="IMA Fungus">
        <title>Comparative genomic study of the Penicillium genus elucidates a diverse pangenome and 15 lateral gene transfer events.</title>
        <authorList>
            <person name="Petersen C."/>
            <person name="Sorensen T."/>
            <person name="Nielsen M.R."/>
            <person name="Sondergaard T.E."/>
            <person name="Sorensen J.L."/>
            <person name="Fitzpatrick D.A."/>
            <person name="Frisvad J.C."/>
            <person name="Nielsen K.L."/>
        </authorList>
    </citation>
    <scope>NUCLEOTIDE SEQUENCE</scope>
    <source>
        <strain evidence="5">IBT 17514</strain>
    </source>
</reference>
<dbReference type="Pfam" id="PF08614">
    <property type="entry name" value="ATG16"/>
    <property type="match status" value="1"/>
</dbReference>
<proteinExistence type="inferred from homology"/>
<dbReference type="CDD" id="cd22887">
    <property type="entry name" value="Atg16_CCD"/>
    <property type="match status" value="1"/>
</dbReference>
<keyword evidence="2" id="KW-0175">Coiled coil</keyword>
<dbReference type="Proteomes" id="UP001215712">
    <property type="component" value="Unassembled WGS sequence"/>
</dbReference>
<dbReference type="EMBL" id="JAQJAN010000011">
    <property type="protein sequence ID" value="KAJ5719435.1"/>
    <property type="molecule type" value="Genomic_DNA"/>
</dbReference>
<feature type="domain" description="Autophagy-related protein 16" evidence="4">
    <location>
        <begin position="7"/>
        <end position="203"/>
    </location>
</feature>
<feature type="coiled-coil region" evidence="2">
    <location>
        <begin position="86"/>
        <end position="190"/>
    </location>
</feature>
<feature type="compositionally biased region" description="Polar residues" evidence="3">
    <location>
        <begin position="45"/>
        <end position="54"/>
    </location>
</feature>
<dbReference type="AlphaFoldDB" id="A0AAD6HIL8"/>
<dbReference type="InterPro" id="IPR013923">
    <property type="entry name" value="Autophagy-rel_prot_16_dom"/>
</dbReference>
<feature type="region of interest" description="Disordered" evidence="3">
    <location>
        <begin position="43"/>
        <end position="83"/>
    </location>
</feature>
<evidence type="ECO:0000256" key="3">
    <source>
        <dbReference type="SAM" id="MobiDB-lite"/>
    </source>
</evidence>